<dbReference type="PANTHER" id="PTHR10738">
    <property type="entry name" value="PROTEIN ARGININE N-METHYLTRANSFERASE 5"/>
    <property type="match status" value="1"/>
</dbReference>
<dbReference type="InterPro" id="IPR035075">
    <property type="entry name" value="PRMT5"/>
</dbReference>
<protein>
    <submittedName>
        <fullName evidence="6">PRMT5 arginine-N-methyltransferase-domain-containing protein</fullName>
    </submittedName>
</protein>
<dbReference type="GO" id="GO:0005634">
    <property type="term" value="C:nucleus"/>
    <property type="evidence" value="ECO:0007669"/>
    <property type="project" value="TreeGrafter"/>
</dbReference>
<dbReference type="SUPFAM" id="SSF53335">
    <property type="entry name" value="S-adenosyl-L-methionine-dependent methyltransferases"/>
    <property type="match status" value="1"/>
</dbReference>
<dbReference type="OrthoDB" id="1368803at2759"/>
<feature type="region of interest" description="Disordered" evidence="3">
    <location>
        <begin position="86"/>
        <end position="116"/>
    </location>
</feature>
<evidence type="ECO:0000259" key="5">
    <source>
        <dbReference type="Pfam" id="PF17286"/>
    </source>
</evidence>
<reference evidence="6 7" key="1">
    <citation type="journal article" date="2018" name="New Phytol.">
        <title>Phylogenomics of Endogonaceae and evolution of mycorrhizas within Mucoromycota.</title>
        <authorList>
            <person name="Chang Y."/>
            <person name="Desiro A."/>
            <person name="Na H."/>
            <person name="Sandor L."/>
            <person name="Lipzen A."/>
            <person name="Clum A."/>
            <person name="Barry K."/>
            <person name="Grigoriev I.V."/>
            <person name="Martin F.M."/>
            <person name="Stajich J.E."/>
            <person name="Smith M.E."/>
            <person name="Bonito G."/>
            <person name="Spatafora J.W."/>
        </authorList>
    </citation>
    <scope>NUCLEOTIDE SEQUENCE [LARGE SCALE GENOMIC DNA]</scope>
    <source>
        <strain evidence="6 7">GMNB39</strain>
    </source>
</reference>
<evidence type="ECO:0000256" key="3">
    <source>
        <dbReference type="SAM" id="MobiDB-lite"/>
    </source>
</evidence>
<accession>A0A433A0I8</accession>
<dbReference type="PANTHER" id="PTHR10738:SF0">
    <property type="entry name" value="PROTEIN ARGININE N-METHYLTRANSFERASE 5"/>
    <property type="match status" value="1"/>
</dbReference>
<feature type="non-terminal residue" evidence="6">
    <location>
        <position position="423"/>
    </location>
</feature>
<dbReference type="GO" id="GO:0005829">
    <property type="term" value="C:cytosol"/>
    <property type="evidence" value="ECO:0007669"/>
    <property type="project" value="TreeGrafter"/>
</dbReference>
<dbReference type="Pfam" id="PF05185">
    <property type="entry name" value="PRMT5"/>
    <property type="match status" value="1"/>
</dbReference>
<dbReference type="InterPro" id="IPR029063">
    <property type="entry name" value="SAM-dependent_MTases_sf"/>
</dbReference>
<dbReference type="PROSITE" id="PS51678">
    <property type="entry name" value="SAM_MT_PRMT"/>
    <property type="match status" value="1"/>
</dbReference>
<name>A0A433A0I8_9FUNG</name>
<dbReference type="GO" id="GO:0006355">
    <property type="term" value="P:regulation of DNA-templated transcription"/>
    <property type="evidence" value="ECO:0007669"/>
    <property type="project" value="TreeGrafter"/>
</dbReference>
<evidence type="ECO:0000259" key="4">
    <source>
        <dbReference type="Pfam" id="PF05185"/>
    </source>
</evidence>
<evidence type="ECO:0000313" key="6">
    <source>
        <dbReference type="EMBL" id="RUO96262.1"/>
    </source>
</evidence>
<dbReference type="GO" id="GO:0016274">
    <property type="term" value="F:protein-arginine N-methyltransferase activity"/>
    <property type="evidence" value="ECO:0007669"/>
    <property type="project" value="InterPro"/>
</dbReference>
<gene>
    <name evidence="6" type="ORF">BC936DRAFT_142315</name>
</gene>
<organism evidence="6 7">
    <name type="scientific">Jimgerdemannia flammicorona</name>
    <dbReference type="NCBI Taxonomy" id="994334"/>
    <lineage>
        <taxon>Eukaryota</taxon>
        <taxon>Fungi</taxon>
        <taxon>Fungi incertae sedis</taxon>
        <taxon>Mucoromycota</taxon>
        <taxon>Mucoromycotina</taxon>
        <taxon>Endogonomycetes</taxon>
        <taxon>Endogonales</taxon>
        <taxon>Endogonaceae</taxon>
        <taxon>Jimgerdemannia</taxon>
    </lineage>
</organism>
<dbReference type="InterPro" id="IPR025799">
    <property type="entry name" value="Arg_MeTrfase"/>
</dbReference>
<keyword evidence="2 6" id="KW-0489">Methyltransferase</keyword>
<evidence type="ECO:0000256" key="1">
    <source>
        <dbReference type="ARBA" id="ARBA00022691"/>
    </source>
</evidence>
<sequence length="423" mass="47852">MNEGHLEFEGTDSRDIVSSLSTSPPPSHLIRTLNSPTGRLPSATRSRPRRLGGNNVSPHNQSILSKRPFLYCPTLIHPRALRFQRHHGCRRRPRSTRQLQSARRGVGRAQGPRVRRREEPERVGYVSWGFSSAFPRDCLFLFIYEEFGAMDGDQYCYDDVCRLQNMKAEQWGDQVTVVFTDMRRWKAPEKCDILVSELLGSFGDNELSPECLDGAQKFLKPGGISIPASYTAYVTPLSSSKLHSEVAAYKDLAHFETPYVVMFQSVAELADPQPLWRFDHPNCREVPDDPDEASMVLSSNLHNVRHTHVTFDSAHAMTVHGVAGYFESVLYDDVIISIHPNTHSPGMFSWFPIFFPLRAPLAVPKGAIVEVDFWRLTDGKKVWYEWCVQTRLEVSEGPEGGKRVVRLTTSPIHNVSGRSSWIG</sequence>
<evidence type="ECO:0000313" key="7">
    <source>
        <dbReference type="Proteomes" id="UP000268093"/>
    </source>
</evidence>
<feature type="domain" description="PRMT5 arginine-N-methyltransferase" evidence="4">
    <location>
        <begin position="160"/>
        <end position="226"/>
    </location>
</feature>
<dbReference type="Pfam" id="PF17286">
    <property type="entry name" value="PRMT5_C"/>
    <property type="match status" value="1"/>
</dbReference>
<feature type="compositionally biased region" description="Basic and acidic residues" evidence="3">
    <location>
        <begin position="1"/>
        <end position="15"/>
    </location>
</feature>
<dbReference type="Gene3D" id="3.40.50.150">
    <property type="entry name" value="Vaccinia Virus protein VP39"/>
    <property type="match status" value="1"/>
</dbReference>
<dbReference type="InterPro" id="IPR035248">
    <property type="entry name" value="PRMT5_C"/>
</dbReference>
<comment type="caution">
    <text evidence="6">The sequence shown here is derived from an EMBL/GenBank/DDBJ whole genome shotgun (WGS) entry which is preliminary data.</text>
</comment>
<keyword evidence="1 2" id="KW-0949">S-adenosyl-L-methionine</keyword>
<dbReference type="AlphaFoldDB" id="A0A433A0I8"/>
<proteinExistence type="predicted"/>
<feature type="domain" description="PRMT5 oligomerisation" evidence="5">
    <location>
        <begin position="229"/>
        <end position="422"/>
    </location>
</feature>
<keyword evidence="2 6" id="KW-0808">Transferase</keyword>
<dbReference type="GO" id="GO:0032259">
    <property type="term" value="P:methylation"/>
    <property type="evidence" value="ECO:0007669"/>
    <property type="project" value="UniProtKB-KW"/>
</dbReference>
<dbReference type="EMBL" id="RBNI01022302">
    <property type="protein sequence ID" value="RUO96262.1"/>
    <property type="molecule type" value="Genomic_DNA"/>
</dbReference>
<keyword evidence="7" id="KW-1185">Reference proteome</keyword>
<feature type="compositionally biased region" description="Basic residues" evidence="3">
    <location>
        <begin position="86"/>
        <end position="95"/>
    </location>
</feature>
<dbReference type="Proteomes" id="UP000268093">
    <property type="component" value="Unassembled WGS sequence"/>
</dbReference>
<dbReference type="Gene3D" id="2.70.160.11">
    <property type="entry name" value="Hnrnp arginine n-methyltransferase1"/>
    <property type="match status" value="1"/>
</dbReference>
<evidence type="ECO:0000256" key="2">
    <source>
        <dbReference type="PROSITE-ProRule" id="PRU01015"/>
    </source>
</evidence>
<feature type="region of interest" description="Disordered" evidence="3">
    <location>
        <begin position="1"/>
        <end position="59"/>
    </location>
</feature>